<dbReference type="PANTHER" id="PTHR30329:SF21">
    <property type="entry name" value="LIPOPROTEIN YIAD-RELATED"/>
    <property type="match status" value="1"/>
</dbReference>
<dbReference type="PANTHER" id="PTHR30329">
    <property type="entry name" value="STATOR ELEMENT OF FLAGELLAR MOTOR COMPLEX"/>
    <property type="match status" value="1"/>
</dbReference>
<evidence type="ECO:0000256" key="2">
    <source>
        <dbReference type="SAM" id="Phobius"/>
    </source>
</evidence>
<accession>A0A0F3GSM9</accession>
<dbReference type="Gene3D" id="3.30.1330.60">
    <property type="entry name" value="OmpA-like domain"/>
    <property type="match status" value="1"/>
</dbReference>
<reference evidence="4 5" key="1">
    <citation type="submission" date="2015-02" db="EMBL/GenBank/DDBJ databases">
        <title>Single-cell genomics of uncultivated deep-branching MTB reveals a conserved set of magnetosome genes.</title>
        <authorList>
            <person name="Kolinko S."/>
            <person name="Richter M."/>
            <person name="Glockner F.O."/>
            <person name="Brachmann A."/>
            <person name="Schuler D."/>
        </authorList>
    </citation>
    <scope>NUCLEOTIDE SEQUENCE [LARGE SCALE GENOMIC DNA]</scope>
    <source>
        <strain evidence="4">TM-1</strain>
    </source>
</reference>
<dbReference type="EMBL" id="LACI01001225">
    <property type="protein sequence ID" value="KJU84929.1"/>
    <property type="molecule type" value="Genomic_DNA"/>
</dbReference>
<feature type="domain" description="OmpA-like" evidence="3">
    <location>
        <begin position="139"/>
        <end position="261"/>
    </location>
</feature>
<dbReference type="AlphaFoldDB" id="A0A0F3GSM9"/>
<evidence type="ECO:0000256" key="1">
    <source>
        <dbReference type="PROSITE-ProRule" id="PRU00473"/>
    </source>
</evidence>
<name>A0A0F3GSM9_9BACT</name>
<keyword evidence="4" id="KW-0282">Flagellum</keyword>
<feature type="transmembrane region" description="Helical" evidence="2">
    <location>
        <begin position="35"/>
        <end position="57"/>
    </location>
</feature>
<dbReference type="SUPFAM" id="SSF103088">
    <property type="entry name" value="OmpA-like"/>
    <property type="match status" value="1"/>
</dbReference>
<dbReference type="Proteomes" id="UP000033423">
    <property type="component" value="Unassembled WGS sequence"/>
</dbReference>
<dbReference type="InterPro" id="IPR050330">
    <property type="entry name" value="Bact_OuterMem_StrucFunc"/>
</dbReference>
<dbReference type="PATRIC" id="fig|29290.4.peg.3824"/>
<sequence>MKSKDNNKTDNTRNLMNVYYLRLLERSGSSSEDNLWLFTMTDVMSLLLVCFVMFFIITNKNKVVTQESKAHKAVLIETKREALQRDIRVESPSLITDDLTAALKKDMPIPTKEVAITGEIASLIRELNLQDDVSVVAMNKDIVVTMRENVSFTPATAKVLDTSIPVLDNIAEIIKRHPGFMVEIDGHTDNIPIKTALYPSNWELSAARATSVLRYFIAKHGIDPVRLYVKGNADSRPLLPNNTPEQRAQNRRVEIRLKEISS</sequence>
<evidence type="ECO:0000313" key="4">
    <source>
        <dbReference type="EMBL" id="KJU84929.1"/>
    </source>
</evidence>
<keyword evidence="2" id="KW-0812">Transmembrane</keyword>
<dbReference type="Pfam" id="PF00691">
    <property type="entry name" value="OmpA"/>
    <property type="match status" value="1"/>
</dbReference>
<dbReference type="PROSITE" id="PS51123">
    <property type="entry name" value="OMPA_2"/>
    <property type="match status" value="1"/>
</dbReference>
<organism evidence="4 5">
    <name type="scientific">Candidatus Magnetobacterium bavaricum</name>
    <dbReference type="NCBI Taxonomy" id="29290"/>
    <lineage>
        <taxon>Bacteria</taxon>
        <taxon>Pseudomonadati</taxon>
        <taxon>Nitrospirota</taxon>
        <taxon>Thermodesulfovibrionia</taxon>
        <taxon>Thermodesulfovibrionales</taxon>
        <taxon>Candidatus Magnetobacteriaceae</taxon>
        <taxon>Candidatus Magnetobacterium</taxon>
    </lineage>
</organism>
<keyword evidence="4" id="KW-0966">Cell projection</keyword>
<keyword evidence="4" id="KW-0969">Cilium</keyword>
<comment type="caution">
    <text evidence="4">The sequence shown here is derived from an EMBL/GenBank/DDBJ whole genome shotgun (WGS) entry which is preliminary data.</text>
</comment>
<evidence type="ECO:0000313" key="5">
    <source>
        <dbReference type="Proteomes" id="UP000033423"/>
    </source>
</evidence>
<keyword evidence="5" id="KW-1185">Reference proteome</keyword>
<proteinExistence type="predicted"/>
<keyword evidence="1 2" id="KW-0472">Membrane</keyword>
<dbReference type="InterPro" id="IPR036737">
    <property type="entry name" value="OmpA-like_sf"/>
</dbReference>
<dbReference type="GO" id="GO:0016020">
    <property type="term" value="C:membrane"/>
    <property type="evidence" value="ECO:0007669"/>
    <property type="project" value="UniProtKB-UniRule"/>
</dbReference>
<protein>
    <submittedName>
        <fullName evidence="4">Flagellar motor protein MotS</fullName>
    </submittedName>
</protein>
<dbReference type="InterPro" id="IPR006665">
    <property type="entry name" value="OmpA-like"/>
</dbReference>
<evidence type="ECO:0000259" key="3">
    <source>
        <dbReference type="PROSITE" id="PS51123"/>
    </source>
</evidence>
<dbReference type="CDD" id="cd07185">
    <property type="entry name" value="OmpA_C-like"/>
    <property type="match status" value="1"/>
</dbReference>
<gene>
    <name evidence="4" type="ORF">MBAV_002877</name>
</gene>
<keyword evidence="2" id="KW-1133">Transmembrane helix</keyword>